<dbReference type="HAMAP" id="MF_00052_B">
    <property type="entry name" value="RNase_HII_B"/>
    <property type="match status" value="1"/>
</dbReference>
<dbReference type="GO" id="GO:0043137">
    <property type="term" value="P:DNA replication, removal of RNA primer"/>
    <property type="evidence" value="ECO:0007669"/>
    <property type="project" value="TreeGrafter"/>
</dbReference>
<dbReference type="GO" id="GO:0003723">
    <property type="term" value="F:RNA binding"/>
    <property type="evidence" value="ECO:0007669"/>
    <property type="project" value="UniProtKB-UniRule"/>
</dbReference>
<reference evidence="18 19" key="1">
    <citation type="submission" date="2018-06" db="EMBL/GenBank/DDBJ databases">
        <authorList>
            <consortium name="Pathogen Informatics"/>
            <person name="Doyle S."/>
        </authorList>
    </citation>
    <scope>NUCLEOTIDE SEQUENCE [LARGE SCALE GENOMIC DNA]</scope>
    <source>
        <strain evidence="18 19">NCTC7688</strain>
    </source>
</reference>
<dbReference type="EC" id="3.1.26.4" evidence="6 14"/>
<evidence type="ECO:0000256" key="16">
    <source>
        <dbReference type="RuleBase" id="RU003515"/>
    </source>
</evidence>
<dbReference type="GO" id="GO:0006298">
    <property type="term" value="P:mismatch repair"/>
    <property type="evidence" value="ECO:0007669"/>
    <property type="project" value="TreeGrafter"/>
</dbReference>
<feature type="binding site" evidence="14 15">
    <location>
        <position position="78"/>
    </location>
    <ligand>
        <name>a divalent metal cation</name>
        <dbReference type="ChEBI" id="CHEBI:60240"/>
    </ligand>
</feature>
<dbReference type="GO" id="GO:0030145">
    <property type="term" value="F:manganese ion binding"/>
    <property type="evidence" value="ECO:0007669"/>
    <property type="project" value="UniProtKB-UniRule"/>
</dbReference>
<dbReference type="RefSeq" id="WP_041080446.1">
    <property type="nucleotide sequence ID" value="NZ_CAXOKG010000001.1"/>
</dbReference>
<evidence type="ECO:0000256" key="3">
    <source>
        <dbReference type="ARBA" id="ARBA00004065"/>
    </source>
</evidence>
<accession>A0A380HNR4</accession>
<dbReference type="SUPFAM" id="SSF53098">
    <property type="entry name" value="Ribonuclease H-like"/>
    <property type="match status" value="1"/>
</dbReference>
<gene>
    <name evidence="14 18" type="primary">rnhB</name>
    <name evidence="18" type="ORF">NCTC7688_01799</name>
</gene>
<feature type="domain" description="RNase H type-2" evidence="17">
    <location>
        <begin position="72"/>
        <end position="256"/>
    </location>
</feature>
<protein>
    <recommendedName>
        <fullName evidence="7 14">Ribonuclease HII</fullName>
        <shortName evidence="14">RNase HII</shortName>
        <ecNumber evidence="6 14">3.1.26.4</ecNumber>
    </recommendedName>
</protein>
<name>A0A380HNR4_STASA</name>
<dbReference type="InterPro" id="IPR036397">
    <property type="entry name" value="RNaseH_sf"/>
</dbReference>
<dbReference type="GO" id="GO:0005737">
    <property type="term" value="C:cytoplasm"/>
    <property type="evidence" value="ECO:0007669"/>
    <property type="project" value="UniProtKB-SubCell"/>
</dbReference>
<dbReference type="PROSITE" id="PS51975">
    <property type="entry name" value="RNASE_H_2"/>
    <property type="match status" value="1"/>
</dbReference>
<evidence type="ECO:0000256" key="6">
    <source>
        <dbReference type="ARBA" id="ARBA00012180"/>
    </source>
</evidence>
<dbReference type="PANTHER" id="PTHR10954">
    <property type="entry name" value="RIBONUCLEASE H2 SUBUNIT A"/>
    <property type="match status" value="1"/>
</dbReference>
<feature type="binding site" evidence="14 15">
    <location>
        <position position="170"/>
    </location>
    <ligand>
        <name>a divalent metal cation</name>
        <dbReference type="ChEBI" id="CHEBI:60240"/>
    </ligand>
</feature>
<dbReference type="CDD" id="cd07182">
    <property type="entry name" value="RNase_HII_bacteria_HII_like"/>
    <property type="match status" value="1"/>
</dbReference>
<evidence type="ECO:0000256" key="12">
    <source>
        <dbReference type="ARBA" id="ARBA00022801"/>
    </source>
</evidence>
<evidence type="ECO:0000256" key="4">
    <source>
        <dbReference type="ARBA" id="ARBA00004496"/>
    </source>
</evidence>
<comment type="similarity">
    <text evidence="5 14 16">Belongs to the RNase HII family.</text>
</comment>
<evidence type="ECO:0000256" key="5">
    <source>
        <dbReference type="ARBA" id="ARBA00007383"/>
    </source>
</evidence>
<keyword evidence="10 14" id="KW-0479">Metal-binding</keyword>
<evidence type="ECO:0000313" key="19">
    <source>
        <dbReference type="Proteomes" id="UP000254707"/>
    </source>
</evidence>
<keyword evidence="13 14" id="KW-0464">Manganese</keyword>
<evidence type="ECO:0000256" key="9">
    <source>
        <dbReference type="ARBA" id="ARBA00022722"/>
    </source>
</evidence>
<evidence type="ECO:0000259" key="17">
    <source>
        <dbReference type="PROSITE" id="PS51975"/>
    </source>
</evidence>
<keyword evidence="12 14" id="KW-0378">Hydrolase</keyword>
<comment type="catalytic activity">
    <reaction evidence="1 14 15 16">
        <text>Endonucleolytic cleavage to 5'-phosphomonoester.</text>
        <dbReference type="EC" id="3.1.26.4"/>
    </reaction>
</comment>
<dbReference type="PANTHER" id="PTHR10954:SF18">
    <property type="entry name" value="RIBONUCLEASE HII"/>
    <property type="match status" value="1"/>
</dbReference>
<proteinExistence type="inferred from homology"/>
<feature type="binding site" evidence="14 15">
    <location>
        <position position="79"/>
    </location>
    <ligand>
        <name>a divalent metal cation</name>
        <dbReference type="ChEBI" id="CHEBI:60240"/>
    </ligand>
</feature>
<dbReference type="NCBIfam" id="NF000594">
    <property type="entry name" value="PRK00015.1-1"/>
    <property type="match status" value="1"/>
</dbReference>
<dbReference type="GO" id="GO:0004523">
    <property type="term" value="F:RNA-DNA hybrid ribonuclease activity"/>
    <property type="evidence" value="ECO:0007669"/>
    <property type="project" value="UniProtKB-UniRule"/>
</dbReference>
<evidence type="ECO:0000256" key="11">
    <source>
        <dbReference type="ARBA" id="ARBA00022759"/>
    </source>
</evidence>
<dbReference type="InterPro" id="IPR001352">
    <property type="entry name" value="RNase_HII/HIII"/>
</dbReference>
<evidence type="ECO:0000256" key="10">
    <source>
        <dbReference type="ARBA" id="ARBA00022723"/>
    </source>
</evidence>
<comment type="cofactor">
    <cofactor evidence="2">
        <name>Mg(2+)</name>
        <dbReference type="ChEBI" id="CHEBI:18420"/>
    </cofactor>
</comment>
<evidence type="ECO:0000256" key="8">
    <source>
        <dbReference type="ARBA" id="ARBA00022490"/>
    </source>
</evidence>
<comment type="subcellular location">
    <subcellularLocation>
        <location evidence="4 14">Cytoplasm</location>
    </subcellularLocation>
</comment>
<keyword evidence="9 14" id="KW-0540">Nuclease</keyword>
<evidence type="ECO:0000313" key="18">
    <source>
        <dbReference type="EMBL" id="SUM83225.1"/>
    </source>
</evidence>
<keyword evidence="11 14" id="KW-0255">Endonuclease</keyword>
<dbReference type="EMBL" id="UHED01000001">
    <property type="protein sequence ID" value="SUM83225.1"/>
    <property type="molecule type" value="Genomic_DNA"/>
</dbReference>
<dbReference type="InterPro" id="IPR022898">
    <property type="entry name" value="RNase_HII"/>
</dbReference>
<dbReference type="NCBIfam" id="NF000595">
    <property type="entry name" value="PRK00015.1-3"/>
    <property type="match status" value="1"/>
</dbReference>
<keyword evidence="8 14" id="KW-0963">Cytoplasm</keyword>
<dbReference type="GO" id="GO:0032299">
    <property type="term" value="C:ribonuclease H2 complex"/>
    <property type="evidence" value="ECO:0007669"/>
    <property type="project" value="TreeGrafter"/>
</dbReference>
<sequence>MSETIKDIKSKLQHMLSISELERSEYNNDARKGVQNAMIQRRKQLEKEQVLLDNYVKMTEFENSILAENPDALICGIDEVGRGPLAGPVVTCAVILNKNHHFTGLNDSKKLSAKQRHSIEGQLLNDVYAYAYGYASVEEIDEINIYEATKLAMHRAIEGLRIKPTHLLVDAMTLDIDIPQTSLIKGDARSVSIAAASVLAKEHRDQYMRDLGRKYPGYGFENNVGYGTQQHLDGIKKYGILNEHRKTFEPIKSLVN</sequence>
<dbReference type="AlphaFoldDB" id="A0A380HNR4"/>
<dbReference type="FunFam" id="3.30.420.10:FF:000006">
    <property type="entry name" value="Ribonuclease HII"/>
    <property type="match status" value="1"/>
</dbReference>
<evidence type="ECO:0000256" key="14">
    <source>
        <dbReference type="HAMAP-Rule" id="MF_00052"/>
    </source>
</evidence>
<evidence type="ECO:0000256" key="1">
    <source>
        <dbReference type="ARBA" id="ARBA00000077"/>
    </source>
</evidence>
<dbReference type="Proteomes" id="UP000254707">
    <property type="component" value="Unassembled WGS sequence"/>
</dbReference>
<dbReference type="InterPro" id="IPR024567">
    <property type="entry name" value="RNase_HII/HIII_dom"/>
</dbReference>
<dbReference type="InterPro" id="IPR012337">
    <property type="entry name" value="RNaseH-like_sf"/>
</dbReference>
<comment type="cofactor">
    <cofactor evidence="14 15">
        <name>Mn(2+)</name>
        <dbReference type="ChEBI" id="CHEBI:29035"/>
    </cofactor>
    <cofactor evidence="14 15">
        <name>Mg(2+)</name>
        <dbReference type="ChEBI" id="CHEBI:18420"/>
    </cofactor>
    <text evidence="14 15">Manganese or magnesium. Binds 1 divalent metal ion per monomer in the absence of substrate. May bind a second metal ion after substrate binding.</text>
</comment>
<dbReference type="Pfam" id="PF01351">
    <property type="entry name" value="RNase_HII"/>
    <property type="match status" value="1"/>
</dbReference>
<evidence type="ECO:0000256" key="15">
    <source>
        <dbReference type="PROSITE-ProRule" id="PRU01319"/>
    </source>
</evidence>
<evidence type="ECO:0000256" key="13">
    <source>
        <dbReference type="ARBA" id="ARBA00023211"/>
    </source>
</evidence>
<dbReference type="Gene3D" id="3.30.420.10">
    <property type="entry name" value="Ribonuclease H-like superfamily/Ribonuclease H"/>
    <property type="match status" value="1"/>
</dbReference>
<evidence type="ECO:0000256" key="7">
    <source>
        <dbReference type="ARBA" id="ARBA00019179"/>
    </source>
</evidence>
<comment type="function">
    <text evidence="3 14 16">Endonuclease that specifically degrades the RNA of RNA-DNA hybrids.</text>
</comment>
<evidence type="ECO:0000256" key="2">
    <source>
        <dbReference type="ARBA" id="ARBA00001946"/>
    </source>
</evidence>
<organism evidence="18 19">
    <name type="scientific">Staphylococcus saprophyticus</name>
    <dbReference type="NCBI Taxonomy" id="29385"/>
    <lineage>
        <taxon>Bacteria</taxon>
        <taxon>Bacillati</taxon>
        <taxon>Bacillota</taxon>
        <taxon>Bacilli</taxon>
        <taxon>Bacillales</taxon>
        <taxon>Staphylococcaceae</taxon>
        <taxon>Staphylococcus</taxon>
    </lineage>
</organism>